<dbReference type="AlphaFoldDB" id="A0A9P6NAQ7"/>
<gene>
    <name evidence="2" type="ORF">CROQUDRAFT_662498</name>
</gene>
<accession>A0A9P6NAQ7</accession>
<dbReference type="EMBL" id="MU167347">
    <property type="protein sequence ID" value="KAG0142483.1"/>
    <property type="molecule type" value="Genomic_DNA"/>
</dbReference>
<comment type="caution">
    <text evidence="2">The sequence shown here is derived from an EMBL/GenBank/DDBJ whole genome shotgun (WGS) entry which is preliminary data.</text>
</comment>
<proteinExistence type="predicted"/>
<name>A0A9P6NAQ7_9BASI</name>
<protein>
    <submittedName>
        <fullName evidence="2">Uncharacterized protein</fullName>
    </submittedName>
</protein>
<evidence type="ECO:0000313" key="3">
    <source>
        <dbReference type="Proteomes" id="UP000886653"/>
    </source>
</evidence>
<evidence type="ECO:0000256" key="1">
    <source>
        <dbReference type="SAM" id="Phobius"/>
    </source>
</evidence>
<keyword evidence="1" id="KW-1133">Transmembrane helix</keyword>
<feature type="transmembrane region" description="Helical" evidence="1">
    <location>
        <begin position="385"/>
        <end position="409"/>
    </location>
</feature>
<reference evidence="2" key="1">
    <citation type="submission" date="2013-11" db="EMBL/GenBank/DDBJ databases">
        <title>Genome sequence of the fusiform rust pathogen reveals effectors for host alternation and coevolution with pine.</title>
        <authorList>
            <consortium name="DOE Joint Genome Institute"/>
            <person name="Smith K."/>
            <person name="Pendleton A."/>
            <person name="Kubisiak T."/>
            <person name="Anderson C."/>
            <person name="Salamov A."/>
            <person name="Aerts A."/>
            <person name="Riley R."/>
            <person name="Clum A."/>
            <person name="Lindquist E."/>
            <person name="Ence D."/>
            <person name="Campbell M."/>
            <person name="Kronenberg Z."/>
            <person name="Feau N."/>
            <person name="Dhillon B."/>
            <person name="Hamelin R."/>
            <person name="Burleigh J."/>
            <person name="Smith J."/>
            <person name="Yandell M."/>
            <person name="Nelson C."/>
            <person name="Grigoriev I."/>
            <person name="Davis J."/>
        </authorList>
    </citation>
    <scope>NUCLEOTIDE SEQUENCE</scope>
    <source>
        <strain evidence="2">G11</strain>
    </source>
</reference>
<feature type="transmembrane region" description="Helical" evidence="1">
    <location>
        <begin position="191"/>
        <end position="209"/>
    </location>
</feature>
<keyword evidence="1" id="KW-0812">Transmembrane</keyword>
<feature type="transmembrane region" description="Helical" evidence="1">
    <location>
        <begin position="112"/>
        <end position="136"/>
    </location>
</feature>
<organism evidence="2 3">
    <name type="scientific">Cronartium quercuum f. sp. fusiforme G11</name>
    <dbReference type="NCBI Taxonomy" id="708437"/>
    <lineage>
        <taxon>Eukaryota</taxon>
        <taxon>Fungi</taxon>
        <taxon>Dikarya</taxon>
        <taxon>Basidiomycota</taxon>
        <taxon>Pucciniomycotina</taxon>
        <taxon>Pucciniomycetes</taxon>
        <taxon>Pucciniales</taxon>
        <taxon>Coleosporiaceae</taxon>
        <taxon>Cronartium</taxon>
    </lineage>
</organism>
<feature type="transmembrane region" description="Helical" evidence="1">
    <location>
        <begin position="345"/>
        <end position="370"/>
    </location>
</feature>
<dbReference type="Proteomes" id="UP000886653">
    <property type="component" value="Unassembled WGS sequence"/>
</dbReference>
<keyword evidence="1" id="KW-0472">Membrane</keyword>
<keyword evidence="3" id="KW-1185">Reference proteome</keyword>
<feature type="transmembrane region" description="Helical" evidence="1">
    <location>
        <begin position="50"/>
        <end position="78"/>
    </location>
</feature>
<sequence length="430" mass="49161">MKRDQDFLPHYPTNALEVSLLLAKLSATEDPYVYFSEIIPTFKTPGNQQVVYTITIVFGVLFGIVIVVCVLVIAYPLLQKSGSQGNDAWLFRRCHTTHSTSSMPYFVLNGGMFLAVCQFIGCIAFEAFIITSFLAYMYPSRMYEPYQAFLQISMWIPGFCGFFVSAFSASYVCISTAEEEPRFFFQRPECYNILLLLIPLYVTLQALGWAMADFMVVHRQLRAFSVLLVILGSASQKWKDHPKIDSDQLNRILKAFRTVNKLTCSRFGISRGATIAWIPFSFSLLIFYLYTIFSLFRLLQRSVRSTRYDIMKKSLNKRIPMSTIPHLSAPPNEAVMHIQRSYRFLLWHCVFMSFCIVWNAGVGLIFLLWVPQVVSDADRTSSSSWLLINESICLGGGAFLSIGMIFQSFRIMSEGRRKPIPEPDKHEDRA</sequence>
<evidence type="ECO:0000313" key="2">
    <source>
        <dbReference type="EMBL" id="KAG0142483.1"/>
    </source>
</evidence>
<feature type="transmembrane region" description="Helical" evidence="1">
    <location>
        <begin position="148"/>
        <end position="171"/>
    </location>
</feature>
<feature type="transmembrane region" description="Helical" evidence="1">
    <location>
        <begin position="275"/>
        <end position="299"/>
    </location>
</feature>
<dbReference type="OrthoDB" id="2506642at2759"/>